<dbReference type="GO" id="GO:0005886">
    <property type="term" value="C:plasma membrane"/>
    <property type="evidence" value="ECO:0007669"/>
    <property type="project" value="TreeGrafter"/>
</dbReference>
<protein>
    <submittedName>
        <fullName evidence="6">Putative ABC-type cobalt transport system permease component CbiQ</fullName>
    </submittedName>
</protein>
<proteinExistence type="predicted"/>
<sequence>MQGVVIPISMIPGNSIIHRMNPLPKLMWTVGVLAVSFSTRNPAVLGAVFVLGLLLVLIAQVGSAYLKVVMVLLPVSLALITLQSIAPAFPRPWTPIIGWGPFTVYQEGIYSGISMALRIFSLTTWAMVFIMTSHPSDIFTSLKRVGMPYTLNFILIMTLQLIPILQNEFVVVLNAQKSRAMKGTGFGALLPSMVPVFVGAIERIQQLSISLESRAFGSSGHKTSYRRVRITVWDILNLLLAVVVSGLATYWVIVDKSLDWSRTLVFNPVFSAILIGISVTGFLTYMGLAIYLVAKS</sequence>
<dbReference type="RefSeq" id="WP_087861450.1">
    <property type="nucleotide sequence ID" value="NZ_LT859958.1"/>
</dbReference>
<feature type="transmembrane region" description="Helical" evidence="5">
    <location>
        <begin position="68"/>
        <end position="89"/>
    </location>
</feature>
<dbReference type="OrthoDB" id="166227at2"/>
<feature type="transmembrane region" description="Helical" evidence="5">
    <location>
        <begin position="232"/>
        <end position="253"/>
    </location>
</feature>
<dbReference type="Pfam" id="PF02361">
    <property type="entry name" value="CbiQ"/>
    <property type="match status" value="1"/>
</dbReference>
<keyword evidence="2 5" id="KW-0812">Transmembrane</keyword>
<evidence type="ECO:0000256" key="1">
    <source>
        <dbReference type="ARBA" id="ARBA00004141"/>
    </source>
</evidence>
<dbReference type="AlphaFoldDB" id="A0A1Y6K1F4"/>
<evidence type="ECO:0000256" key="5">
    <source>
        <dbReference type="SAM" id="Phobius"/>
    </source>
</evidence>
<evidence type="ECO:0000313" key="6">
    <source>
        <dbReference type="EMBL" id="SMX53522.1"/>
    </source>
</evidence>
<reference evidence="7" key="1">
    <citation type="submission" date="2017-05" db="EMBL/GenBank/DDBJ databases">
        <authorList>
            <person name="Kirkegaard R."/>
            <person name="Mcilroy J S."/>
        </authorList>
    </citation>
    <scope>NUCLEOTIDE SEQUENCE [LARGE SCALE GENOMIC DNA]</scope>
</reference>
<dbReference type="Proteomes" id="UP000195514">
    <property type="component" value="Chromosome I"/>
</dbReference>
<evidence type="ECO:0000256" key="4">
    <source>
        <dbReference type="ARBA" id="ARBA00023136"/>
    </source>
</evidence>
<comment type="subcellular location">
    <subcellularLocation>
        <location evidence="1">Membrane</location>
        <topology evidence="1">Multi-pass membrane protein</topology>
    </subcellularLocation>
</comment>
<dbReference type="PANTHER" id="PTHR33514:SF13">
    <property type="entry name" value="PROTEIN ABCI12, CHLOROPLASTIC"/>
    <property type="match status" value="1"/>
</dbReference>
<organism evidence="6 7">
    <name type="scientific">Candidatus Brevifilum fermentans</name>
    <dbReference type="NCBI Taxonomy" id="1986204"/>
    <lineage>
        <taxon>Bacteria</taxon>
        <taxon>Bacillati</taxon>
        <taxon>Chloroflexota</taxon>
        <taxon>Anaerolineae</taxon>
        <taxon>Anaerolineales</taxon>
        <taxon>Anaerolineaceae</taxon>
        <taxon>Candidatus Brevifilum</taxon>
    </lineage>
</organism>
<feature type="transmembrane region" description="Helical" evidence="5">
    <location>
        <begin position="145"/>
        <end position="165"/>
    </location>
</feature>
<evidence type="ECO:0000256" key="3">
    <source>
        <dbReference type="ARBA" id="ARBA00022989"/>
    </source>
</evidence>
<accession>A0A1Y6K1F4</accession>
<dbReference type="CDD" id="cd16914">
    <property type="entry name" value="EcfT"/>
    <property type="match status" value="1"/>
</dbReference>
<keyword evidence="3 5" id="KW-1133">Transmembrane helix</keyword>
<gene>
    <name evidence="6" type="ORF">CFX1CAM_0456</name>
</gene>
<name>A0A1Y6K1F4_9CHLR</name>
<dbReference type="KEGG" id="abat:CFX1CAM_0456"/>
<keyword evidence="7" id="KW-1185">Reference proteome</keyword>
<dbReference type="EMBL" id="LT859958">
    <property type="protein sequence ID" value="SMX53522.1"/>
    <property type="molecule type" value="Genomic_DNA"/>
</dbReference>
<evidence type="ECO:0000313" key="7">
    <source>
        <dbReference type="Proteomes" id="UP000195514"/>
    </source>
</evidence>
<dbReference type="PANTHER" id="PTHR33514">
    <property type="entry name" value="PROTEIN ABCI12, CHLOROPLASTIC"/>
    <property type="match status" value="1"/>
</dbReference>
<evidence type="ECO:0000256" key="2">
    <source>
        <dbReference type="ARBA" id="ARBA00022692"/>
    </source>
</evidence>
<keyword evidence="4 5" id="KW-0472">Membrane</keyword>
<dbReference type="InterPro" id="IPR003339">
    <property type="entry name" value="ABC/ECF_trnsptr_transmembrane"/>
</dbReference>
<feature type="transmembrane region" description="Helical" evidence="5">
    <location>
        <begin position="43"/>
        <end position="61"/>
    </location>
</feature>
<feature type="transmembrane region" description="Helical" evidence="5">
    <location>
        <begin position="109"/>
        <end position="133"/>
    </location>
</feature>
<feature type="transmembrane region" description="Helical" evidence="5">
    <location>
        <begin position="273"/>
        <end position="294"/>
    </location>
</feature>